<sequence>MITIVLSKVPEGIRGHLTKWLMEVAPGVFVGRVNPRVRDELWKITCDGIETGTALMVLSARNEQGFEVRNVGHRWEPVDLDGMVLLRRPPANDITGPTVRTVIPKAARYRYLRSRTQTD</sequence>
<reference evidence="1 2" key="1">
    <citation type="submission" date="2020-08" db="EMBL/GenBank/DDBJ databases">
        <title>Genome sequence of Tessaracoccus defluvii JCM 17540T.</title>
        <authorList>
            <person name="Hyun D.-W."/>
            <person name="Bae J.-W."/>
        </authorList>
    </citation>
    <scope>NUCLEOTIDE SEQUENCE [LARGE SCALE GENOMIC DNA]</scope>
    <source>
        <strain evidence="1 2">JCM 17540</strain>
    </source>
</reference>
<dbReference type="Pfam" id="PF09707">
    <property type="entry name" value="Cas_Cas2CT1978"/>
    <property type="match status" value="1"/>
</dbReference>
<gene>
    <name evidence="1" type="primary">cas2e</name>
    <name evidence="1" type="ORF">H9L22_10410</name>
</gene>
<keyword evidence="2" id="KW-1185">Reference proteome</keyword>
<dbReference type="EMBL" id="CP060789">
    <property type="protein sequence ID" value="QNP54716.1"/>
    <property type="molecule type" value="Genomic_DNA"/>
</dbReference>
<accession>A0A7H0H2F0</accession>
<name>A0A7H0H2F0_9ACTN</name>
<dbReference type="RefSeq" id="WP_187719854.1">
    <property type="nucleotide sequence ID" value="NZ_BAABBL010000008.1"/>
</dbReference>
<proteinExistence type="predicted"/>
<dbReference type="NCBIfam" id="TIGR01873">
    <property type="entry name" value="cas_CT1978"/>
    <property type="match status" value="1"/>
</dbReference>
<protein>
    <submittedName>
        <fullName evidence="1">Type I-E CRISPR-associated endoribonuclease Cas2</fullName>
    </submittedName>
</protein>
<dbReference type="InterPro" id="IPR010152">
    <property type="entry name" value="CRISPR-assoc_prot_Cas2_sub"/>
</dbReference>
<dbReference type="CDD" id="cd09755">
    <property type="entry name" value="Cas2_I-E"/>
    <property type="match status" value="1"/>
</dbReference>
<evidence type="ECO:0000313" key="2">
    <source>
        <dbReference type="Proteomes" id="UP000516117"/>
    </source>
</evidence>
<dbReference type="Gene3D" id="3.30.70.240">
    <property type="match status" value="1"/>
</dbReference>
<organism evidence="1 2">
    <name type="scientific">Tessaracoccus defluvii</name>
    <dbReference type="NCBI Taxonomy" id="1285901"/>
    <lineage>
        <taxon>Bacteria</taxon>
        <taxon>Bacillati</taxon>
        <taxon>Actinomycetota</taxon>
        <taxon>Actinomycetes</taxon>
        <taxon>Propionibacteriales</taxon>
        <taxon>Propionibacteriaceae</taxon>
        <taxon>Tessaracoccus</taxon>
    </lineage>
</organism>
<dbReference type="AlphaFoldDB" id="A0A7H0H2F0"/>
<dbReference type="Proteomes" id="UP000516117">
    <property type="component" value="Chromosome"/>
</dbReference>
<dbReference type="KEGG" id="tdf:H9L22_10410"/>
<evidence type="ECO:0000313" key="1">
    <source>
        <dbReference type="EMBL" id="QNP54716.1"/>
    </source>
</evidence>